<evidence type="ECO:0000313" key="2">
    <source>
        <dbReference type="EMBL" id="VFK59304.1"/>
    </source>
</evidence>
<dbReference type="EMBL" id="CAADFY010000050">
    <property type="protein sequence ID" value="VFK54707.1"/>
    <property type="molecule type" value="Genomic_DNA"/>
</dbReference>
<dbReference type="EMBL" id="CAADFV010000053">
    <property type="protein sequence ID" value="VFK59304.1"/>
    <property type="molecule type" value="Genomic_DNA"/>
</dbReference>
<proteinExistence type="predicted"/>
<name>A0A450ZZU4_9GAMM</name>
<organism evidence="2">
    <name type="scientific">Candidatus Kentrum sp. TUN</name>
    <dbReference type="NCBI Taxonomy" id="2126343"/>
    <lineage>
        <taxon>Bacteria</taxon>
        <taxon>Pseudomonadati</taxon>
        <taxon>Pseudomonadota</taxon>
        <taxon>Gammaproteobacteria</taxon>
        <taxon>Candidatus Kentrum</taxon>
    </lineage>
</organism>
<gene>
    <name evidence="2" type="ORF">BECKTUN1418E_GA0071001_10532</name>
    <name evidence="1" type="ORF">BECKTUN1418F_GA0071002_105016</name>
</gene>
<dbReference type="AlphaFoldDB" id="A0A450ZZU4"/>
<reference evidence="2" key="1">
    <citation type="submission" date="2019-02" db="EMBL/GenBank/DDBJ databases">
        <authorList>
            <person name="Gruber-Vodicka R. H."/>
            <person name="Seah K. B. B."/>
        </authorList>
    </citation>
    <scope>NUCLEOTIDE SEQUENCE</scope>
    <source>
        <strain evidence="2">BECK_BY2</strain>
        <strain evidence="1">BECK_BY3</strain>
    </source>
</reference>
<sequence length="167" mass="18980">MNHIFGVTELIRGNCITNHSPGLPGSCFRFDIDLPSLIKNGFKVSEKQKFWGIGACTGAPPPCQPWRKALICSKSAPDYLCVSASRGRNRYDKVERNADLLDFPVQELGRVSAMRTFRYHYQEIDVTFGVRFTPRRGTEENDAQRPRKPDDIPGKLFYGRNVGFHRS</sequence>
<protein>
    <submittedName>
        <fullName evidence="2">Uncharacterized protein</fullName>
    </submittedName>
</protein>
<accession>A0A450ZZU4</accession>
<evidence type="ECO:0000313" key="1">
    <source>
        <dbReference type="EMBL" id="VFK54707.1"/>
    </source>
</evidence>